<dbReference type="AlphaFoldDB" id="A0AAQ3SCA2"/>
<organism evidence="1 2">
    <name type="scientific">Vigna mungo</name>
    <name type="common">Black gram</name>
    <name type="synonym">Phaseolus mungo</name>
    <dbReference type="NCBI Taxonomy" id="3915"/>
    <lineage>
        <taxon>Eukaryota</taxon>
        <taxon>Viridiplantae</taxon>
        <taxon>Streptophyta</taxon>
        <taxon>Embryophyta</taxon>
        <taxon>Tracheophyta</taxon>
        <taxon>Spermatophyta</taxon>
        <taxon>Magnoliopsida</taxon>
        <taxon>eudicotyledons</taxon>
        <taxon>Gunneridae</taxon>
        <taxon>Pentapetalae</taxon>
        <taxon>rosids</taxon>
        <taxon>fabids</taxon>
        <taxon>Fabales</taxon>
        <taxon>Fabaceae</taxon>
        <taxon>Papilionoideae</taxon>
        <taxon>50 kb inversion clade</taxon>
        <taxon>NPAAA clade</taxon>
        <taxon>indigoferoid/millettioid clade</taxon>
        <taxon>Phaseoleae</taxon>
        <taxon>Vigna</taxon>
    </lineage>
</organism>
<sequence>MSCVTSSAMLRPSISVWGLTETALQTTGEGDEILVTSGVEERPLPGLSDVAVETVVKGWRVGAREEQVNELTKEAEAIVVDWGNVRTNRRLGSGERRRLMSAVETDLPN</sequence>
<reference evidence="1 2" key="1">
    <citation type="journal article" date="2023" name="Life. Sci Alliance">
        <title>Evolutionary insights into 3D genome organization and epigenetic landscape of Vigna mungo.</title>
        <authorList>
            <person name="Junaid A."/>
            <person name="Singh B."/>
            <person name="Bhatia S."/>
        </authorList>
    </citation>
    <scope>NUCLEOTIDE SEQUENCE [LARGE SCALE GENOMIC DNA]</scope>
    <source>
        <strain evidence="1">Urdbean</strain>
    </source>
</reference>
<protein>
    <submittedName>
        <fullName evidence="1">Uncharacterized protein</fullName>
    </submittedName>
</protein>
<dbReference type="Proteomes" id="UP001374535">
    <property type="component" value="Chromosome 1"/>
</dbReference>
<evidence type="ECO:0000313" key="2">
    <source>
        <dbReference type="Proteomes" id="UP001374535"/>
    </source>
</evidence>
<dbReference type="EMBL" id="CP144700">
    <property type="protein sequence ID" value="WVZ24273.1"/>
    <property type="molecule type" value="Genomic_DNA"/>
</dbReference>
<keyword evidence="2" id="KW-1185">Reference proteome</keyword>
<name>A0AAQ3SCA2_VIGMU</name>
<evidence type="ECO:0000313" key="1">
    <source>
        <dbReference type="EMBL" id="WVZ24273.1"/>
    </source>
</evidence>
<proteinExistence type="predicted"/>
<accession>A0AAQ3SCA2</accession>
<gene>
    <name evidence="1" type="ORF">V8G54_002817</name>
</gene>